<dbReference type="EMBL" id="KN833533">
    <property type="protein sequence ID" value="KIM71058.1"/>
    <property type="molecule type" value="Genomic_DNA"/>
</dbReference>
<name>A0A0C3AB93_PILCF</name>
<accession>A0A0C3AB93</accession>
<reference evidence="3" key="2">
    <citation type="submission" date="2015-01" db="EMBL/GenBank/DDBJ databases">
        <title>Evolutionary Origins and Diversification of the Mycorrhizal Mutualists.</title>
        <authorList>
            <consortium name="DOE Joint Genome Institute"/>
            <consortium name="Mycorrhizal Genomics Consortium"/>
            <person name="Kohler A."/>
            <person name="Kuo A."/>
            <person name="Nagy L.G."/>
            <person name="Floudas D."/>
            <person name="Copeland A."/>
            <person name="Barry K.W."/>
            <person name="Cichocki N."/>
            <person name="Veneault-Fourrey C."/>
            <person name="LaButti K."/>
            <person name="Lindquist E.A."/>
            <person name="Lipzen A."/>
            <person name="Lundell T."/>
            <person name="Morin E."/>
            <person name="Murat C."/>
            <person name="Riley R."/>
            <person name="Ohm R."/>
            <person name="Sun H."/>
            <person name="Tunlid A."/>
            <person name="Henrissat B."/>
            <person name="Grigoriev I.V."/>
            <person name="Hibbett D.S."/>
            <person name="Martin F."/>
        </authorList>
    </citation>
    <scope>NUCLEOTIDE SEQUENCE [LARGE SCALE GENOMIC DNA]</scope>
    <source>
        <strain evidence="3">F 1598</strain>
    </source>
</reference>
<evidence type="ECO:0000313" key="3">
    <source>
        <dbReference type="Proteomes" id="UP000054166"/>
    </source>
</evidence>
<protein>
    <submittedName>
        <fullName evidence="2">Uncharacterized protein</fullName>
    </submittedName>
</protein>
<evidence type="ECO:0000313" key="2">
    <source>
        <dbReference type="EMBL" id="KIM71058.1"/>
    </source>
</evidence>
<feature type="region of interest" description="Disordered" evidence="1">
    <location>
        <begin position="16"/>
        <end position="102"/>
    </location>
</feature>
<dbReference type="Proteomes" id="UP000054166">
    <property type="component" value="Unassembled WGS sequence"/>
</dbReference>
<dbReference type="InParanoid" id="A0A0C3AB93"/>
<sequence length="102" mass="11256">MTRNHSKLLARTAAQGLSDDELDILADELEHDPDAGQDDLDSNDPSDSNEELDTRTPSRDLLKTPEKPLTPPKSSKPAGLKGKCKRVKSAKTVEDDTPREYK</sequence>
<organism evidence="2 3">
    <name type="scientific">Piloderma croceum (strain F 1598)</name>
    <dbReference type="NCBI Taxonomy" id="765440"/>
    <lineage>
        <taxon>Eukaryota</taxon>
        <taxon>Fungi</taxon>
        <taxon>Dikarya</taxon>
        <taxon>Basidiomycota</taxon>
        <taxon>Agaricomycotina</taxon>
        <taxon>Agaricomycetes</taxon>
        <taxon>Agaricomycetidae</taxon>
        <taxon>Atheliales</taxon>
        <taxon>Atheliaceae</taxon>
        <taxon>Piloderma</taxon>
    </lineage>
</organism>
<dbReference type="AlphaFoldDB" id="A0A0C3AB93"/>
<proteinExistence type="predicted"/>
<feature type="compositionally biased region" description="Basic and acidic residues" evidence="1">
    <location>
        <begin position="91"/>
        <end position="102"/>
    </location>
</feature>
<reference evidence="2 3" key="1">
    <citation type="submission" date="2014-04" db="EMBL/GenBank/DDBJ databases">
        <authorList>
            <consortium name="DOE Joint Genome Institute"/>
            <person name="Kuo A."/>
            <person name="Tarkka M."/>
            <person name="Buscot F."/>
            <person name="Kohler A."/>
            <person name="Nagy L.G."/>
            <person name="Floudas D."/>
            <person name="Copeland A."/>
            <person name="Barry K.W."/>
            <person name="Cichocki N."/>
            <person name="Veneault-Fourrey C."/>
            <person name="LaButti K."/>
            <person name="Lindquist E.A."/>
            <person name="Lipzen A."/>
            <person name="Lundell T."/>
            <person name="Morin E."/>
            <person name="Murat C."/>
            <person name="Sun H."/>
            <person name="Tunlid A."/>
            <person name="Henrissat B."/>
            <person name="Grigoriev I.V."/>
            <person name="Hibbett D.S."/>
            <person name="Martin F."/>
            <person name="Nordberg H.P."/>
            <person name="Cantor M.N."/>
            <person name="Hua S.X."/>
        </authorList>
    </citation>
    <scope>NUCLEOTIDE SEQUENCE [LARGE SCALE GENOMIC DNA]</scope>
    <source>
        <strain evidence="2 3">F 1598</strain>
    </source>
</reference>
<keyword evidence="3" id="KW-1185">Reference proteome</keyword>
<dbReference type="HOGENOM" id="CLU_2278530_0_0_1"/>
<gene>
    <name evidence="2" type="ORF">PILCRDRAFT_17429</name>
</gene>
<feature type="compositionally biased region" description="Acidic residues" evidence="1">
    <location>
        <begin position="18"/>
        <end position="51"/>
    </location>
</feature>
<feature type="compositionally biased region" description="Basic and acidic residues" evidence="1">
    <location>
        <begin position="52"/>
        <end position="66"/>
    </location>
</feature>
<evidence type="ECO:0000256" key="1">
    <source>
        <dbReference type="SAM" id="MobiDB-lite"/>
    </source>
</evidence>